<dbReference type="SUPFAM" id="SSF56801">
    <property type="entry name" value="Acetyl-CoA synthetase-like"/>
    <property type="match status" value="1"/>
</dbReference>
<dbReference type="Gene3D" id="3.30.300.30">
    <property type="match status" value="1"/>
</dbReference>
<dbReference type="InterPro" id="IPR000873">
    <property type="entry name" value="AMP-dep_synth/lig_dom"/>
</dbReference>
<evidence type="ECO:0000259" key="3">
    <source>
        <dbReference type="Pfam" id="PF13193"/>
    </source>
</evidence>
<dbReference type="Pfam" id="PF00501">
    <property type="entry name" value="AMP-binding"/>
    <property type="match status" value="1"/>
</dbReference>
<dbReference type="GO" id="GO:0016878">
    <property type="term" value="F:acid-thiol ligase activity"/>
    <property type="evidence" value="ECO:0007669"/>
    <property type="project" value="UniProtKB-ARBA"/>
</dbReference>
<dbReference type="EMBL" id="JACHOA010000008">
    <property type="protein sequence ID" value="MBB4615425.1"/>
    <property type="molecule type" value="Genomic_DNA"/>
</dbReference>
<name>A0A7W7EXK1_9SPHN</name>
<dbReference type="InterPro" id="IPR025110">
    <property type="entry name" value="AMP-bd_C"/>
</dbReference>
<dbReference type="RefSeq" id="WP_144907332.1">
    <property type="nucleotide sequence ID" value="NZ_JACHOA010000008.1"/>
</dbReference>
<dbReference type="InterPro" id="IPR045851">
    <property type="entry name" value="AMP-bd_C_sf"/>
</dbReference>
<dbReference type="AlphaFoldDB" id="A0A7W7EXK1"/>
<dbReference type="PANTHER" id="PTHR43767">
    <property type="entry name" value="LONG-CHAIN-FATTY-ACID--COA LIGASE"/>
    <property type="match status" value="1"/>
</dbReference>
<dbReference type="InterPro" id="IPR020845">
    <property type="entry name" value="AMP-binding_CS"/>
</dbReference>
<dbReference type="InterPro" id="IPR042099">
    <property type="entry name" value="ANL_N_sf"/>
</dbReference>
<evidence type="ECO:0000256" key="1">
    <source>
        <dbReference type="SAM" id="MobiDB-lite"/>
    </source>
</evidence>
<evidence type="ECO:0000313" key="4">
    <source>
        <dbReference type="EMBL" id="MBB4615425.1"/>
    </source>
</evidence>
<keyword evidence="5" id="KW-1185">Reference proteome</keyword>
<dbReference type="Pfam" id="PF13193">
    <property type="entry name" value="AMP-binding_C"/>
    <property type="match status" value="1"/>
</dbReference>
<dbReference type="PANTHER" id="PTHR43767:SF1">
    <property type="entry name" value="NONRIBOSOMAL PEPTIDE SYNTHASE PES1 (EUROFUNG)-RELATED"/>
    <property type="match status" value="1"/>
</dbReference>
<evidence type="ECO:0000259" key="2">
    <source>
        <dbReference type="Pfam" id="PF00501"/>
    </source>
</evidence>
<proteinExistence type="predicted"/>
<sequence>MKDEDFATYGLQPPPARIDPPNSPRDVAEILDRAIASAPDAEALVEASQRMTFAQVGSAVESVTTLFEQAGLKPGDRIAASLGNTCDLVIAFFAAMRLGAVWVGINKILPAGDKRYILDHSGAKLLLADASIAEQIDSLRGELSALAHVWVIDEPARDGGWHAARTMESQARASRPPVDPYAPAAIMYTSGTTGVPKGVVHSQHNMVVVPAATFAHGILSPDASRGAALPLTITNVMILGPISAFFAIRPFKFGPSTKVAPLVEWLHAEQIGQIAFVPTMVYDLLQAGLDLPPGLSLGAGGAPLPQVIREAFFKRYGFHIGTSYGLTEAPTVVAISGDQVTPDGASGLAVPHMDVTIRSEDGLVLPIGETGEVCFGPVSEGPWAGVYTPPLGYWREPERTAALLRGGVVHSGDHGRLNDEGWLTIADRSSELILRGGSNVYPAEIERILHRHDDVADCAVVGRPDLRMGMLTVACVLPARPGIDADALRDELRALCAEHLTRYKIPDEWRFFEEFPRNAMGKVVKPKLRELVAPTN</sequence>
<evidence type="ECO:0000313" key="5">
    <source>
        <dbReference type="Proteomes" id="UP000538566"/>
    </source>
</evidence>
<feature type="domain" description="AMP-binding enzyme C-terminal" evidence="3">
    <location>
        <begin position="444"/>
        <end position="522"/>
    </location>
</feature>
<comment type="caution">
    <text evidence="4">The sequence shown here is derived from an EMBL/GenBank/DDBJ whole genome shotgun (WGS) entry which is preliminary data.</text>
</comment>
<organism evidence="4 5">
    <name type="scientific">Novosphingobium taihuense</name>
    <dbReference type="NCBI Taxonomy" id="260085"/>
    <lineage>
        <taxon>Bacteria</taxon>
        <taxon>Pseudomonadati</taxon>
        <taxon>Pseudomonadota</taxon>
        <taxon>Alphaproteobacteria</taxon>
        <taxon>Sphingomonadales</taxon>
        <taxon>Sphingomonadaceae</taxon>
        <taxon>Novosphingobium</taxon>
    </lineage>
</organism>
<gene>
    <name evidence="4" type="ORF">GGR37_003721</name>
</gene>
<dbReference type="Gene3D" id="3.40.50.12780">
    <property type="entry name" value="N-terminal domain of ligase-like"/>
    <property type="match status" value="1"/>
</dbReference>
<dbReference type="OrthoDB" id="7592275at2"/>
<protein>
    <submittedName>
        <fullName evidence="4">Acyl-CoA synthetase (AMP-forming)/AMP-acid ligase II</fullName>
    </submittedName>
</protein>
<accession>A0A7W7EXK1</accession>
<feature type="region of interest" description="Disordered" evidence="1">
    <location>
        <begin position="1"/>
        <end position="23"/>
    </location>
</feature>
<reference evidence="4 5" key="1">
    <citation type="submission" date="2020-08" db="EMBL/GenBank/DDBJ databases">
        <title>Genomic Encyclopedia of Type Strains, Phase IV (KMG-IV): sequencing the most valuable type-strain genomes for metagenomic binning, comparative biology and taxonomic classification.</title>
        <authorList>
            <person name="Goeker M."/>
        </authorList>
    </citation>
    <scope>NUCLEOTIDE SEQUENCE [LARGE SCALE GENOMIC DNA]</scope>
    <source>
        <strain evidence="4 5">DSM 17507</strain>
    </source>
</reference>
<dbReference type="InterPro" id="IPR050237">
    <property type="entry name" value="ATP-dep_AMP-bd_enzyme"/>
</dbReference>
<dbReference type="PROSITE" id="PS00455">
    <property type="entry name" value="AMP_BINDING"/>
    <property type="match status" value="1"/>
</dbReference>
<feature type="domain" description="AMP-dependent synthetase/ligase" evidence="2">
    <location>
        <begin position="32"/>
        <end position="375"/>
    </location>
</feature>
<dbReference type="Proteomes" id="UP000538566">
    <property type="component" value="Unassembled WGS sequence"/>
</dbReference>
<keyword evidence="4" id="KW-0436">Ligase</keyword>
<feature type="compositionally biased region" description="Pro residues" evidence="1">
    <location>
        <begin position="12"/>
        <end position="23"/>
    </location>
</feature>